<dbReference type="EMBL" id="JAGRRH010000018">
    <property type="protein sequence ID" value="KAG7350531.1"/>
    <property type="molecule type" value="Genomic_DNA"/>
</dbReference>
<dbReference type="InterPro" id="IPR050231">
    <property type="entry name" value="Iron_ascorbate_oxido_reductase"/>
</dbReference>
<feature type="region of interest" description="Disordered" evidence="2">
    <location>
        <begin position="433"/>
        <end position="453"/>
    </location>
</feature>
<name>A0A9K3PKV3_9STRA</name>
<dbReference type="PROSITE" id="PS51471">
    <property type="entry name" value="FE2OG_OXY"/>
    <property type="match status" value="1"/>
</dbReference>
<evidence type="ECO:0000256" key="2">
    <source>
        <dbReference type="SAM" id="MobiDB-lite"/>
    </source>
</evidence>
<feature type="compositionally biased region" description="Polar residues" evidence="2">
    <location>
        <begin position="442"/>
        <end position="453"/>
    </location>
</feature>
<proteinExistence type="inferred from homology"/>
<dbReference type="InterPro" id="IPR044861">
    <property type="entry name" value="IPNS-like_FE2OG_OXY"/>
</dbReference>
<reference evidence="4" key="1">
    <citation type="journal article" date="2021" name="Sci. Rep.">
        <title>Diploid genomic architecture of Nitzschia inconspicua, an elite biomass production diatom.</title>
        <authorList>
            <person name="Oliver A."/>
            <person name="Podell S."/>
            <person name="Pinowska A."/>
            <person name="Traller J.C."/>
            <person name="Smith S.R."/>
            <person name="McClure R."/>
            <person name="Beliaev A."/>
            <person name="Bohutskyi P."/>
            <person name="Hill E.A."/>
            <person name="Rabines A."/>
            <person name="Zheng H."/>
            <person name="Allen L.Z."/>
            <person name="Kuo A."/>
            <person name="Grigoriev I.V."/>
            <person name="Allen A.E."/>
            <person name="Hazlebeck D."/>
            <person name="Allen E.E."/>
        </authorList>
    </citation>
    <scope>NUCLEOTIDE SEQUENCE</scope>
    <source>
        <strain evidence="4">Hildebrandi</strain>
    </source>
</reference>
<dbReference type="PANTHER" id="PTHR47990">
    <property type="entry name" value="2-OXOGLUTARATE (2OG) AND FE(II)-DEPENDENT OXYGENASE SUPERFAMILY PROTEIN-RELATED"/>
    <property type="match status" value="1"/>
</dbReference>
<evidence type="ECO:0000313" key="4">
    <source>
        <dbReference type="EMBL" id="KAG7350531.1"/>
    </source>
</evidence>
<evidence type="ECO:0000256" key="1">
    <source>
        <dbReference type="RuleBase" id="RU003682"/>
    </source>
</evidence>
<comment type="caution">
    <text evidence="4">The sequence shown here is derived from an EMBL/GenBank/DDBJ whole genome shotgun (WGS) entry which is preliminary data.</text>
</comment>
<dbReference type="GO" id="GO:0016491">
    <property type="term" value="F:oxidoreductase activity"/>
    <property type="evidence" value="ECO:0007669"/>
    <property type="project" value="UniProtKB-KW"/>
</dbReference>
<dbReference type="Proteomes" id="UP000693970">
    <property type="component" value="Unassembled WGS sequence"/>
</dbReference>
<dbReference type="AlphaFoldDB" id="A0A9K3PKV3"/>
<reference evidence="4" key="2">
    <citation type="submission" date="2021-04" db="EMBL/GenBank/DDBJ databases">
        <authorList>
            <person name="Podell S."/>
        </authorList>
    </citation>
    <scope>NUCLEOTIDE SEQUENCE</scope>
    <source>
        <strain evidence="4">Hildebrandi</strain>
    </source>
</reference>
<dbReference type="InterPro" id="IPR005123">
    <property type="entry name" value="Oxoglu/Fe-dep_dioxygenase_dom"/>
</dbReference>
<evidence type="ECO:0000259" key="3">
    <source>
        <dbReference type="PROSITE" id="PS51471"/>
    </source>
</evidence>
<protein>
    <submittedName>
        <fullName evidence="4">2-oxyglutarate/Fe(II) oxygenase</fullName>
    </submittedName>
</protein>
<dbReference type="GO" id="GO:0046872">
    <property type="term" value="F:metal ion binding"/>
    <property type="evidence" value="ECO:0007669"/>
    <property type="project" value="UniProtKB-KW"/>
</dbReference>
<sequence length="453" mass="50479">MTGDRCTCTLGIPEVVDFGGTGTGSNDVETTIHSSDLLLLRNLQQFGWCPIRIPTEQIGHPPPTQQKILQMFRDYRRKNDSGQHIDQACTSFSNDVKYVSAESGSKEGTVEPKESLEIELSSCIPTDTETSAFPSLLPDQYRQEPSHDDKNNIIIKTWCQAMSWIAHQVCIRLDIPPDTFLSYHSTKPSTSSSSSLDLMRVFHYYAVSVPSVNDVDNDRERLILGSSPHTDWGSLTIVWQDHVGGLQTYCRTCQSWIPVPPPSCDTASEHAWNVIVHVGDMASLVLDASQITSSFRSTKSNGAQSDCCTEPTANESILDCPVKSEIICSFWPSPKHRVVSSPSHERVSLVYFAYPPVNATLDGIHSALHNWQPSHRSSCLPLDEYYLLQDQSSHSDNNDDDKTLSAAEMLTAIWNLPIQDIVRLKWKQVYRGGSNDVDENSKSTSNEESQGQR</sequence>
<keyword evidence="1" id="KW-0560">Oxidoreductase</keyword>
<keyword evidence="1" id="KW-0479">Metal-binding</keyword>
<keyword evidence="1" id="KW-0408">Iron</keyword>
<dbReference type="OrthoDB" id="627829at2759"/>
<dbReference type="Pfam" id="PF03171">
    <property type="entry name" value="2OG-FeII_Oxy"/>
    <property type="match status" value="1"/>
</dbReference>
<evidence type="ECO:0000313" key="5">
    <source>
        <dbReference type="Proteomes" id="UP000693970"/>
    </source>
</evidence>
<organism evidence="4 5">
    <name type="scientific">Nitzschia inconspicua</name>
    <dbReference type="NCBI Taxonomy" id="303405"/>
    <lineage>
        <taxon>Eukaryota</taxon>
        <taxon>Sar</taxon>
        <taxon>Stramenopiles</taxon>
        <taxon>Ochrophyta</taxon>
        <taxon>Bacillariophyta</taxon>
        <taxon>Bacillariophyceae</taxon>
        <taxon>Bacillariophycidae</taxon>
        <taxon>Bacillariales</taxon>
        <taxon>Bacillariaceae</taxon>
        <taxon>Nitzschia</taxon>
    </lineage>
</organism>
<keyword evidence="5" id="KW-1185">Reference proteome</keyword>
<feature type="domain" description="Fe2OG dioxygenase" evidence="3">
    <location>
        <begin position="195"/>
        <end position="355"/>
    </location>
</feature>
<comment type="similarity">
    <text evidence="1">Belongs to the iron/ascorbate-dependent oxidoreductase family.</text>
</comment>
<gene>
    <name evidence="4" type="ORF">IV203_009891</name>
</gene>
<accession>A0A9K3PKV3</accession>